<sequence length="70" mass="7747">MTATLPWLAHLARHELEMLVTELARDLEQRPPSVEKHRAEAGLGCWRVVAETYGSVADVIDGPADDQHEG</sequence>
<dbReference type="AlphaFoldDB" id="A0A2W5WTB7"/>
<dbReference type="RefSeq" id="WP_111250500.1">
    <property type="nucleotide sequence ID" value="NZ_QKWH01000003.1"/>
</dbReference>
<dbReference type="Proteomes" id="UP000248783">
    <property type="component" value="Unassembled WGS sequence"/>
</dbReference>
<accession>A0A2W5WTB7</accession>
<gene>
    <name evidence="1" type="ORF">DNL40_06890</name>
</gene>
<dbReference type="EMBL" id="QKWH01000003">
    <property type="protein sequence ID" value="PZR53833.1"/>
    <property type="molecule type" value="Genomic_DNA"/>
</dbReference>
<proteinExistence type="predicted"/>
<evidence type="ECO:0000313" key="2">
    <source>
        <dbReference type="Proteomes" id="UP000248783"/>
    </source>
</evidence>
<evidence type="ECO:0000313" key="1">
    <source>
        <dbReference type="EMBL" id="PZR53833.1"/>
    </source>
</evidence>
<name>A0A2W5WTB7_9MICO</name>
<comment type="caution">
    <text evidence="1">The sequence shown here is derived from an EMBL/GenBank/DDBJ whole genome shotgun (WGS) entry which is preliminary data.</text>
</comment>
<protein>
    <submittedName>
        <fullName evidence="1">Uncharacterized protein</fullName>
    </submittedName>
</protein>
<reference evidence="1 2" key="1">
    <citation type="submission" date="2018-06" db="EMBL/GenBank/DDBJ databases">
        <title>Whole genome sequencing of a novel hydrocarbon degrading bacterial strain, PW21 isolated from oil contaminated produced water sample.</title>
        <authorList>
            <person name="Nagkirti P."/>
            <person name="Shaikh A."/>
            <person name="Gowdaman V."/>
            <person name="Engineer A.E."/>
            <person name="Dagar S."/>
            <person name="Dhakephalkar P.K."/>
        </authorList>
    </citation>
    <scope>NUCLEOTIDE SEQUENCE [LARGE SCALE GENOMIC DNA]</scope>
    <source>
        <strain evidence="1 2">PW21</strain>
    </source>
</reference>
<organism evidence="1 2">
    <name type="scientific">Xylanimonas oleitrophica</name>
    <dbReference type="NCBI Taxonomy" id="2607479"/>
    <lineage>
        <taxon>Bacteria</taxon>
        <taxon>Bacillati</taxon>
        <taxon>Actinomycetota</taxon>
        <taxon>Actinomycetes</taxon>
        <taxon>Micrococcales</taxon>
        <taxon>Promicromonosporaceae</taxon>
        <taxon>Xylanimonas</taxon>
    </lineage>
</organism>
<keyword evidence="2" id="KW-1185">Reference proteome</keyword>